<dbReference type="PANTHER" id="PTHR30295">
    <property type="entry name" value="BACTERIOFERRITIN"/>
    <property type="match status" value="1"/>
</dbReference>
<feature type="domain" description="Ferritin-like diiron" evidence="3">
    <location>
        <begin position="17"/>
        <end position="166"/>
    </location>
</feature>
<dbReference type="GO" id="GO:0020037">
    <property type="term" value="F:heme binding"/>
    <property type="evidence" value="ECO:0007669"/>
    <property type="project" value="TreeGrafter"/>
</dbReference>
<protein>
    <submittedName>
        <fullName evidence="4">Unannotated protein</fullName>
    </submittedName>
</protein>
<dbReference type="InterPro" id="IPR012347">
    <property type="entry name" value="Ferritin-like"/>
</dbReference>
<name>A0A6J7HRN6_9ZZZZ</name>
<sequence length="166" mass="18526">MTVTHHASAGILSDQNAAKREEIVELLTTAYWMEIETVTNYLQQSINLDGIRAKEIATDLGADVGEELGHAKKFAERIKDLYGTVPGSADFPKDFDSGLQPFDDATDVVSVIKGVIDAESGAISHYTRIIEATDGVDWATQDMVIEILRDEEGHMRTYERYLREYI</sequence>
<proteinExistence type="predicted"/>
<keyword evidence="1" id="KW-0409">Iron storage</keyword>
<keyword evidence="2" id="KW-0408">Iron</keyword>
<evidence type="ECO:0000313" key="4">
    <source>
        <dbReference type="EMBL" id="CAB4922098.1"/>
    </source>
</evidence>
<dbReference type="AlphaFoldDB" id="A0A6J7HRN6"/>
<dbReference type="GO" id="GO:0006879">
    <property type="term" value="P:intracellular iron ion homeostasis"/>
    <property type="evidence" value="ECO:0007669"/>
    <property type="project" value="UniProtKB-KW"/>
</dbReference>
<dbReference type="GO" id="GO:0005829">
    <property type="term" value="C:cytosol"/>
    <property type="evidence" value="ECO:0007669"/>
    <property type="project" value="TreeGrafter"/>
</dbReference>
<evidence type="ECO:0000256" key="1">
    <source>
        <dbReference type="ARBA" id="ARBA00022434"/>
    </source>
</evidence>
<evidence type="ECO:0000256" key="2">
    <source>
        <dbReference type="ARBA" id="ARBA00023004"/>
    </source>
</evidence>
<dbReference type="SUPFAM" id="SSF47240">
    <property type="entry name" value="Ferritin-like"/>
    <property type="match status" value="1"/>
</dbReference>
<dbReference type="PANTHER" id="PTHR30295:SF1">
    <property type="entry name" value="DNA PROTECTION DURING STARVATION PROTEIN"/>
    <property type="match status" value="1"/>
</dbReference>
<dbReference type="Gene3D" id="1.20.1260.10">
    <property type="match status" value="1"/>
</dbReference>
<accession>A0A6J7HRN6</accession>
<dbReference type="EMBL" id="CAFBMK010000111">
    <property type="protein sequence ID" value="CAB4922098.1"/>
    <property type="molecule type" value="Genomic_DNA"/>
</dbReference>
<dbReference type="GO" id="GO:0004322">
    <property type="term" value="F:ferroxidase activity"/>
    <property type="evidence" value="ECO:0007669"/>
    <property type="project" value="TreeGrafter"/>
</dbReference>
<evidence type="ECO:0000259" key="3">
    <source>
        <dbReference type="PROSITE" id="PS50905"/>
    </source>
</evidence>
<dbReference type="Pfam" id="PF00210">
    <property type="entry name" value="Ferritin"/>
    <property type="match status" value="1"/>
</dbReference>
<organism evidence="4">
    <name type="scientific">freshwater metagenome</name>
    <dbReference type="NCBI Taxonomy" id="449393"/>
    <lineage>
        <taxon>unclassified sequences</taxon>
        <taxon>metagenomes</taxon>
        <taxon>ecological metagenomes</taxon>
    </lineage>
</organism>
<gene>
    <name evidence="4" type="ORF">UFOPK3564_01894</name>
</gene>
<dbReference type="InterPro" id="IPR008331">
    <property type="entry name" value="Ferritin_DPS_dom"/>
</dbReference>
<reference evidence="4" key="1">
    <citation type="submission" date="2020-05" db="EMBL/GenBank/DDBJ databases">
        <authorList>
            <person name="Chiriac C."/>
            <person name="Salcher M."/>
            <person name="Ghai R."/>
            <person name="Kavagutti S V."/>
        </authorList>
    </citation>
    <scope>NUCLEOTIDE SEQUENCE</scope>
</reference>
<dbReference type="GO" id="GO:0008199">
    <property type="term" value="F:ferric iron binding"/>
    <property type="evidence" value="ECO:0007669"/>
    <property type="project" value="InterPro"/>
</dbReference>
<dbReference type="PROSITE" id="PS50905">
    <property type="entry name" value="FERRITIN_LIKE"/>
    <property type="match status" value="1"/>
</dbReference>
<dbReference type="InterPro" id="IPR009078">
    <property type="entry name" value="Ferritin-like_SF"/>
</dbReference>
<dbReference type="InterPro" id="IPR009040">
    <property type="entry name" value="Ferritin-like_diiron"/>
</dbReference>